<dbReference type="Proteomes" id="UP001431209">
    <property type="component" value="Unassembled WGS sequence"/>
</dbReference>
<name>A0AAW2ZNW7_9EUKA</name>
<evidence type="ECO:0000313" key="1">
    <source>
        <dbReference type="EMBL" id="KAL0491552.1"/>
    </source>
</evidence>
<gene>
    <name evidence="1" type="ORF">AKO1_000381</name>
</gene>
<comment type="caution">
    <text evidence="1">The sequence shown here is derived from an EMBL/GenBank/DDBJ whole genome shotgun (WGS) entry which is preliminary data.</text>
</comment>
<accession>A0AAW2ZNW7</accession>
<protein>
    <submittedName>
        <fullName evidence="1">GfcD</fullName>
    </submittedName>
</protein>
<organism evidence="1 2">
    <name type="scientific">Acrasis kona</name>
    <dbReference type="NCBI Taxonomy" id="1008807"/>
    <lineage>
        <taxon>Eukaryota</taxon>
        <taxon>Discoba</taxon>
        <taxon>Heterolobosea</taxon>
        <taxon>Tetramitia</taxon>
        <taxon>Eutetramitia</taxon>
        <taxon>Acrasidae</taxon>
        <taxon>Acrasis</taxon>
    </lineage>
</organism>
<evidence type="ECO:0000313" key="2">
    <source>
        <dbReference type="Proteomes" id="UP001431209"/>
    </source>
</evidence>
<reference evidence="1 2" key="1">
    <citation type="submission" date="2024-03" db="EMBL/GenBank/DDBJ databases">
        <title>The Acrasis kona genome and developmental transcriptomes reveal deep origins of eukaryotic multicellular pathways.</title>
        <authorList>
            <person name="Sheikh S."/>
            <person name="Fu C.-J."/>
            <person name="Brown M.W."/>
            <person name="Baldauf S.L."/>
        </authorList>
    </citation>
    <scope>NUCLEOTIDE SEQUENCE [LARGE SCALE GENOMIC DNA]</scope>
    <source>
        <strain evidence="1 2">ATCC MYA-3509</strain>
    </source>
</reference>
<proteinExistence type="predicted"/>
<dbReference type="AlphaFoldDB" id="A0AAW2ZNW7"/>
<sequence length="123" mass="14163">MNTNTIMLKDAHTAPDKLRSNNTKCCRKIQVPVSDIIRHMTLPPSEAAGKLNISVSTLKRRFWEIQNEGRWPVPEVSHRPRIITKTSKMDLFYVVSKKEQDPFVIDDITLCILRCAFGQTPRK</sequence>
<keyword evidence="2" id="KW-1185">Reference proteome</keyword>
<dbReference type="EMBL" id="JAOPGA020001812">
    <property type="protein sequence ID" value="KAL0491552.1"/>
    <property type="molecule type" value="Genomic_DNA"/>
</dbReference>